<dbReference type="Proteomes" id="UP001187471">
    <property type="component" value="Unassembled WGS sequence"/>
</dbReference>
<dbReference type="PANTHER" id="PTHR22814">
    <property type="entry name" value="COPPER TRANSPORT PROTEIN ATOX1-RELATED"/>
    <property type="match status" value="1"/>
</dbReference>
<dbReference type="Pfam" id="PF00403">
    <property type="entry name" value="HMA"/>
    <property type="match status" value="1"/>
</dbReference>
<dbReference type="EMBL" id="JAVXUO010000661">
    <property type="protein sequence ID" value="KAK2990298.1"/>
    <property type="molecule type" value="Genomic_DNA"/>
</dbReference>
<dbReference type="SUPFAM" id="SSF55008">
    <property type="entry name" value="HMA, heavy metal-associated domain"/>
    <property type="match status" value="1"/>
</dbReference>
<evidence type="ECO:0000256" key="3">
    <source>
        <dbReference type="SAM" id="MobiDB-lite"/>
    </source>
</evidence>
<feature type="region of interest" description="Disordered" evidence="3">
    <location>
        <begin position="66"/>
        <end position="144"/>
    </location>
</feature>
<evidence type="ECO:0000256" key="1">
    <source>
        <dbReference type="ARBA" id="ARBA00004170"/>
    </source>
</evidence>
<feature type="compositionally biased region" description="Pro residues" evidence="3">
    <location>
        <begin position="79"/>
        <end position="88"/>
    </location>
</feature>
<proteinExistence type="predicted"/>
<dbReference type="GO" id="GO:0046872">
    <property type="term" value="F:metal ion binding"/>
    <property type="evidence" value="ECO:0007669"/>
    <property type="project" value="UniProtKB-KW"/>
</dbReference>
<evidence type="ECO:0000256" key="2">
    <source>
        <dbReference type="ARBA" id="ARBA00022723"/>
    </source>
</evidence>
<sequence length="289" mass="31938">MVPELEKPRVTEIQVRMDCNGCVQKIKKALHGIHGIYDIYIDFPQQKLTIIGWADPEKIVKAIKKTRKTATICSHTEPTDPPAQPMEPSPEGGAPAPESANPPPAEAPPAEAAPPAEPPNDPPLTENPPPEATPPAAAAHATANQPIQPSATRDVEEVHVIYHHQPDYGYRYGYAHNIHEYGGHANNFSGGPGFRHEPSPPVYVAHSYNAYKPSPYVTGYEYIRPPPQHAYLNRPEPPQYTHYLRPEPPQYANYSRPEHYAEDYHSGGNSNGNITSMFSDENPNACRIV</sequence>
<feature type="compositionally biased region" description="Low complexity" evidence="3">
    <location>
        <begin position="134"/>
        <end position="144"/>
    </location>
</feature>
<dbReference type="PANTHER" id="PTHR22814:SF320">
    <property type="entry name" value="OS01G0309800 PROTEIN"/>
    <property type="match status" value="1"/>
</dbReference>
<dbReference type="Gene3D" id="3.30.70.100">
    <property type="match status" value="1"/>
</dbReference>
<feature type="domain" description="HMA" evidence="4">
    <location>
        <begin position="8"/>
        <end position="71"/>
    </location>
</feature>
<dbReference type="AlphaFoldDB" id="A0AA88UR60"/>
<accession>A0AA88UR60</accession>
<evidence type="ECO:0000313" key="6">
    <source>
        <dbReference type="Proteomes" id="UP001187471"/>
    </source>
</evidence>
<keyword evidence="6" id="KW-1185">Reference proteome</keyword>
<dbReference type="GO" id="GO:0016020">
    <property type="term" value="C:membrane"/>
    <property type="evidence" value="ECO:0007669"/>
    <property type="project" value="UniProtKB-SubCell"/>
</dbReference>
<dbReference type="PROSITE" id="PS50846">
    <property type="entry name" value="HMA_2"/>
    <property type="match status" value="1"/>
</dbReference>
<dbReference type="GO" id="GO:0009626">
    <property type="term" value="P:plant-type hypersensitive response"/>
    <property type="evidence" value="ECO:0007669"/>
    <property type="project" value="UniProtKB-KW"/>
</dbReference>
<feature type="compositionally biased region" description="Low complexity" evidence="3">
    <location>
        <begin position="89"/>
        <end position="99"/>
    </location>
</feature>
<gene>
    <name evidence="5" type="ORF">RJ640_014750</name>
</gene>
<name>A0AA88UR60_9ASTE</name>
<comment type="subcellular location">
    <subcellularLocation>
        <location evidence="1">Membrane</location>
        <topology evidence="1">Peripheral membrane protein</topology>
    </subcellularLocation>
</comment>
<dbReference type="InterPro" id="IPR036163">
    <property type="entry name" value="HMA_dom_sf"/>
</dbReference>
<keyword evidence="2" id="KW-0479">Metal-binding</keyword>
<feature type="compositionally biased region" description="Pro residues" evidence="3">
    <location>
        <begin position="100"/>
        <end position="133"/>
    </location>
</feature>
<protein>
    <recommendedName>
        <fullName evidence="4">HMA domain-containing protein</fullName>
    </recommendedName>
</protein>
<organism evidence="5 6">
    <name type="scientific">Escallonia rubra</name>
    <dbReference type="NCBI Taxonomy" id="112253"/>
    <lineage>
        <taxon>Eukaryota</taxon>
        <taxon>Viridiplantae</taxon>
        <taxon>Streptophyta</taxon>
        <taxon>Embryophyta</taxon>
        <taxon>Tracheophyta</taxon>
        <taxon>Spermatophyta</taxon>
        <taxon>Magnoliopsida</taxon>
        <taxon>eudicotyledons</taxon>
        <taxon>Gunneridae</taxon>
        <taxon>Pentapetalae</taxon>
        <taxon>asterids</taxon>
        <taxon>campanulids</taxon>
        <taxon>Escalloniales</taxon>
        <taxon>Escalloniaceae</taxon>
        <taxon>Escallonia</taxon>
    </lineage>
</organism>
<dbReference type="CDD" id="cd00371">
    <property type="entry name" value="HMA"/>
    <property type="match status" value="1"/>
</dbReference>
<reference evidence="5" key="1">
    <citation type="submission" date="2022-12" db="EMBL/GenBank/DDBJ databases">
        <title>Draft genome assemblies for two species of Escallonia (Escalloniales).</title>
        <authorList>
            <person name="Chanderbali A."/>
            <person name="Dervinis C."/>
            <person name="Anghel I."/>
            <person name="Soltis D."/>
            <person name="Soltis P."/>
            <person name="Zapata F."/>
        </authorList>
    </citation>
    <scope>NUCLEOTIDE SEQUENCE</scope>
    <source>
        <strain evidence="5">UCBG92.1500</strain>
        <tissue evidence="5">Leaf</tissue>
    </source>
</reference>
<dbReference type="InterPro" id="IPR006121">
    <property type="entry name" value="HMA_dom"/>
</dbReference>
<evidence type="ECO:0000313" key="5">
    <source>
        <dbReference type="EMBL" id="KAK2990298.1"/>
    </source>
</evidence>
<evidence type="ECO:0000259" key="4">
    <source>
        <dbReference type="PROSITE" id="PS50846"/>
    </source>
</evidence>
<comment type="caution">
    <text evidence="5">The sequence shown here is derived from an EMBL/GenBank/DDBJ whole genome shotgun (WGS) entry which is preliminary data.</text>
</comment>